<accession>E9GSY4</accession>
<dbReference type="InParanoid" id="E9GSY4"/>
<proteinExistence type="predicted"/>
<dbReference type="Proteomes" id="UP000000305">
    <property type="component" value="Unassembled WGS sequence"/>
</dbReference>
<evidence type="ECO:0000313" key="2">
    <source>
        <dbReference type="EMBL" id="EFX77271.1"/>
    </source>
</evidence>
<dbReference type="OrthoDB" id="6374712at2759"/>
<dbReference type="AlphaFoldDB" id="E9GSY4"/>
<name>E9GSY4_DAPPU</name>
<keyword evidence="1" id="KW-0732">Signal</keyword>
<evidence type="ECO:0000313" key="3">
    <source>
        <dbReference type="Proteomes" id="UP000000305"/>
    </source>
</evidence>
<organism evidence="2 3">
    <name type="scientific">Daphnia pulex</name>
    <name type="common">Water flea</name>
    <dbReference type="NCBI Taxonomy" id="6669"/>
    <lineage>
        <taxon>Eukaryota</taxon>
        <taxon>Metazoa</taxon>
        <taxon>Ecdysozoa</taxon>
        <taxon>Arthropoda</taxon>
        <taxon>Crustacea</taxon>
        <taxon>Branchiopoda</taxon>
        <taxon>Diplostraca</taxon>
        <taxon>Cladocera</taxon>
        <taxon>Anomopoda</taxon>
        <taxon>Daphniidae</taxon>
        <taxon>Daphnia</taxon>
    </lineage>
</organism>
<sequence length="190" mass="21599">MFFFFSAVLFRSELMLTRITTLNTTLTAPISGMRKASDGKEVIDGPATELAKSSNDEDFLSILSDSENYDVIERVVLTLLADDWNSQEAYGDIDKGLTSEPSLMLNVLKALGRTYAQKEGEKLNEGRIQQLVRDARKKHAREFRVIFRDNEQEDEVVPDIPTVPQIQENDGITLKQHIDRLQTLVNYFTL</sequence>
<gene>
    <name evidence="2" type="ORF">DAPPUDRAFT_247819</name>
</gene>
<feature type="signal peptide" evidence="1">
    <location>
        <begin position="1"/>
        <end position="17"/>
    </location>
</feature>
<evidence type="ECO:0000256" key="1">
    <source>
        <dbReference type="SAM" id="SignalP"/>
    </source>
</evidence>
<keyword evidence="3" id="KW-1185">Reference proteome</keyword>
<reference evidence="2 3" key="1">
    <citation type="journal article" date="2011" name="Science">
        <title>The ecoresponsive genome of Daphnia pulex.</title>
        <authorList>
            <person name="Colbourne J.K."/>
            <person name="Pfrender M.E."/>
            <person name="Gilbert D."/>
            <person name="Thomas W.K."/>
            <person name="Tucker A."/>
            <person name="Oakley T.H."/>
            <person name="Tokishita S."/>
            <person name="Aerts A."/>
            <person name="Arnold G.J."/>
            <person name="Basu M.K."/>
            <person name="Bauer D.J."/>
            <person name="Caceres C.E."/>
            <person name="Carmel L."/>
            <person name="Casola C."/>
            <person name="Choi J.H."/>
            <person name="Detter J.C."/>
            <person name="Dong Q."/>
            <person name="Dusheyko S."/>
            <person name="Eads B.D."/>
            <person name="Frohlich T."/>
            <person name="Geiler-Samerotte K.A."/>
            <person name="Gerlach D."/>
            <person name="Hatcher P."/>
            <person name="Jogdeo S."/>
            <person name="Krijgsveld J."/>
            <person name="Kriventseva E.V."/>
            <person name="Kultz D."/>
            <person name="Laforsch C."/>
            <person name="Lindquist E."/>
            <person name="Lopez J."/>
            <person name="Manak J.R."/>
            <person name="Muller J."/>
            <person name="Pangilinan J."/>
            <person name="Patwardhan R.P."/>
            <person name="Pitluck S."/>
            <person name="Pritham E.J."/>
            <person name="Rechtsteiner A."/>
            <person name="Rho M."/>
            <person name="Rogozin I.B."/>
            <person name="Sakarya O."/>
            <person name="Salamov A."/>
            <person name="Schaack S."/>
            <person name="Shapiro H."/>
            <person name="Shiga Y."/>
            <person name="Skalitzky C."/>
            <person name="Smith Z."/>
            <person name="Souvorov A."/>
            <person name="Sung W."/>
            <person name="Tang Z."/>
            <person name="Tsuchiya D."/>
            <person name="Tu H."/>
            <person name="Vos H."/>
            <person name="Wang M."/>
            <person name="Wolf Y.I."/>
            <person name="Yamagata H."/>
            <person name="Yamada T."/>
            <person name="Ye Y."/>
            <person name="Shaw J.R."/>
            <person name="Andrews J."/>
            <person name="Crease T.J."/>
            <person name="Tang H."/>
            <person name="Lucas S.M."/>
            <person name="Robertson H.M."/>
            <person name="Bork P."/>
            <person name="Koonin E.V."/>
            <person name="Zdobnov E.M."/>
            <person name="Grigoriev I.V."/>
            <person name="Lynch M."/>
            <person name="Boore J.L."/>
        </authorList>
    </citation>
    <scope>NUCLEOTIDE SEQUENCE [LARGE SCALE GENOMIC DNA]</scope>
</reference>
<protein>
    <submittedName>
        <fullName evidence="2">Uncharacterized protein</fullName>
    </submittedName>
</protein>
<dbReference type="EMBL" id="GL732563">
    <property type="protein sequence ID" value="EFX77271.1"/>
    <property type="molecule type" value="Genomic_DNA"/>
</dbReference>
<feature type="chain" id="PRO_5003237693" evidence="1">
    <location>
        <begin position="18"/>
        <end position="190"/>
    </location>
</feature>
<dbReference type="HOGENOM" id="CLU_1429357_0_0_1"/>
<dbReference type="KEGG" id="dpx:DAPPUDRAFT_247819"/>